<proteinExistence type="predicted"/>
<gene>
    <name evidence="1" type="ORF">SAMN03080617_04190</name>
</gene>
<keyword evidence="2" id="KW-1185">Reference proteome</keyword>
<evidence type="ECO:0000313" key="2">
    <source>
        <dbReference type="Proteomes" id="UP000198756"/>
    </source>
</evidence>
<dbReference type="EMBL" id="FMXE01000049">
    <property type="protein sequence ID" value="SDA96207.1"/>
    <property type="molecule type" value="Genomic_DNA"/>
</dbReference>
<sequence>MNRRIALRHLALISGGLVLIPSCDFSSDDILAAYQNLIITDSQKTLLGSISDTIIPAGEIKGALNLEVPDFILVMVNDCFTTENQEKFTAGLTAFPDYVQKTAAKKFKGLSTKEKEELILTGTKLEGDDTPEGKERASISYFLNSTKRLTIQGYMASEYIQTEVIPYSLIPGEYNGAVLISDLQKPRING</sequence>
<protein>
    <submittedName>
        <fullName evidence="1">Gluconate 2-dehydrogenase subunit 3</fullName>
    </submittedName>
</protein>
<reference evidence="2" key="1">
    <citation type="submission" date="2016-10" db="EMBL/GenBank/DDBJ databases">
        <authorList>
            <person name="Varghese N."/>
            <person name="Submissions S."/>
        </authorList>
    </citation>
    <scope>NUCLEOTIDE SEQUENCE [LARGE SCALE GENOMIC DNA]</scope>
    <source>
        <strain evidence="2">DSM 22703</strain>
    </source>
</reference>
<dbReference type="STRING" id="279824.SAMN03080617_04190"/>
<dbReference type="Proteomes" id="UP000198756">
    <property type="component" value="Unassembled WGS sequence"/>
</dbReference>
<dbReference type="Pfam" id="PF13618">
    <property type="entry name" value="Gluconate_2-dh3"/>
    <property type="match status" value="1"/>
</dbReference>
<dbReference type="RefSeq" id="WP_092734730.1">
    <property type="nucleotide sequence ID" value="NZ_FMXE01000049.1"/>
</dbReference>
<dbReference type="InterPro" id="IPR027056">
    <property type="entry name" value="Gluconate_2DH_su3"/>
</dbReference>
<evidence type="ECO:0000313" key="1">
    <source>
        <dbReference type="EMBL" id="SDA96207.1"/>
    </source>
</evidence>
<accession>A0A1G5ZNP7</accession>
<name>A0A1G5ZNP7_9BACT</name>
<organism evidence="1 2">
    <name type="scientific">Algoriphagus alkaliphilus</name>
    <dbReference type="NCBI Taxonomy" id="279824"/>
    <lineage>
        <taxon>Bacteria</taxon>
        <taxon>Pseudomonadati</taxon>
        <taxon>Bacteroidota</taxon>
        <taxon>Cytophagia</taxon>
        <taxon>Cytophagales</taxon>
        <taxon>Cyclobacteriaceae</taxon>
        <taxon>Algoriphagus</taxon>
    </lineage>
</organism>
<dbReference type="AlphaFoldDB" id="A0A1G5ZNP7"/>
<dbReference type="OrthoDB" id="6385145at2"/>